<evidence type="ECO:0000256" key="5">
    <source>
        <dbReference type="ARBA" id="ARBA00032988"/>
    </source>
</evidence>
<protein>
    <recommendedName>
        <fullName evidence="4">Metallo-beta-lactamase domain-containing protein 1</fullName>
    </recommendedName>
    <alternativeName>
        <fullName evidence="5">Endoribonuclease MBLAC1</fullName>
    </alternativeName>
</protein>
<dbReference type="PANTHER" id="PTHR23200:SF48">
    <property type="entry name" value="METALLO-BETA-LACTAMASE DOMAIN-CONTAINING PROTEIN 1"/>
    <property type="match status" value="1"/>
</dbReference>
<dbReference type="CDD" id="cd07711">
    <property type="entry name" value="MBLAC1-like_MBL-fold"/>
    <property type="match status" value="1"/>
</dbReference>
<organism evidence="9 10">
    <name type="scientific">Neogobius melanostomus</name>
    <name type="common">round goby</name>
    <dbReference type="NCBI Taxonomy" id="47308"/>
    <lineage>
        <taxon>Eukaryota</taxon>
        <taxon>Metazoa</taxon>
        <taxon>Chordata</taxon>
        <taxon>Craniata</taxon>
        <taxon>Vertebrata</taxon>
        <taxon>Euteleostomi</taxon>
        <taxon>Actinopterygii</taxon>
        <taxon>Neopterygii</taxon>
        <taxon>Teleostei</taxon>
        <taxon>Neoteleostei</taxon>
        <taxon>Acanthomorphata</taxon>
        <taxon>Gobiaria</taxon>
        <taxon>Gobiiformes</taxon>
        <taxon>Gobioidei</taxon>
        <taxon>Gobiidae</taxon>
        <taxon>Benthophilinae</taxon>
        <taxon>Neogobiini</taxon>
        <taxon>Neogobius</taxon>
    </lineage>
</organism>
<dbReference type="InterPro" id="IPR001279">
    <property type="entry name" value="Metallo-B-lactamas"/>
</dbReference>
<comment type="similarity">
    <text evidence="2">Belongs to the metallo-beta-lactamase superfamily. Glyoxalase II family.</text>
</comment>
<dbReference type="Proteomes" id="UP000694523">
    <property type="component" value="Unplaced"/>
</dbReference>
<dbReference type="SUPFAM" id="SSF56281">
    <property type="entry name" value="Metallo-hydrolase/oxidoreductase"/>
    <property type="match status" value="1"/>
</dbReference>
<dbReference type="SMART" id="SM00849">
    <property type="entry name" value="Lactamase_B"/>
    <property type="match status" value="1"/>
</dbReference>
<dbReference type="AlphaFoldDB" id="A0A8C6UMN8"/>
<dbReference type="InterPro" id="IPR036866">
    <property type="entry name" value="RibonucZ/Hydroxyglut_hydro"/>
</dbReference>
<evidence type="ECO:0000256" key="3">
    <source>
        <dbReference type="ARBA" id="ARBA00011738"/>
    </source>
</evidence>
<dbReference type="PANTHER" id="PTHR23200">
    <property type="entry name" value="METALLO-BETA-LACTAMASE DOMAIN-CONTAINING PROTEIN 1"/>
    <property type="match status" value="1"/>
</dbReference>
<comment type="subcellular location">
    <subcellularLocation>
        <location evidence="1">Cytoplasm</location>
        <location evidence="1">Cytosol</location>
    </subcellularLocation>
</comment>
<proteinExistence type="inferred from homology"/>
<accession>A0A8C6UMN8</accession>
<reference evidence="9" key="2">
    <citation type="submission" date="2025-09" db="UniProtKB">
        <authorList>
            <consortium name="Ensembl"/>
        </authorList>
    </citation>
    <scope>IDENTIFICATION</scope>
</reference>
<comment type="subunit">
    <text evidence="3">Homodimer.</text>
</comment>
<comment type="function">
    <text evidence="7">Endoribonuclease that catalyzes the hydrolysis of histone-coding pre-mRNA 3'-end. Involved in histone pre-mRNA processing during the S-phase of the cell cycle, which is required for entering/progressing through S-phase. Cleaves histone pre-mRNA at a major and a minor cleavage site after the 5'-ACCCA-3' and the 5'-ACCCACA-3' sequence, respectively, and located downstream of the stem-loop. May require the presence of the HDE element located at the histone pre-RNA 3'-end to avoid non-specific cleavage.</text>
</comment>
<keyword evidence="10" id="KW-1185">Reference proteome</keyword>
<name>A0A8C6UMN8_9GOBI</name>
<evidence type="ECO:0000259" key="8">
    <source>
        <dbReference type="SMART" id="SM00849"/>
    </source>
</evidence>
<dbReference type="GO" id="GO:0005829">
    <property type="term" value="C:cytosol"/>
    <property type="evidence" value="ECO:0007669"/>
    <property type="project" value="UniProtKB-SubCell"/>
</dbReference>
<dbReference type="Pfam" id="PF00753">
    <property type="entry name" value="Lactamase_B"/>
    <property type="match status" value="1"/>
</dbReference>
<evidence type="ECO:0000256" key="4">
    <source>
        <dbReference type="ARBA" id="ARBA00014856"/>
    </source>
</evidence>
<evidence type="ECO:0000313" key="10">
    <source>
        <dbReference type="Proteomes" id="UP000694523"/>
    </source>
</evidence>
<evidence type="ECO:0000256" key="1">
    <source>
        <dbReference type="ARBA" id="ARBA00004514"/>
    </source>
</evidence>
<dbReference type="InterPro" id="IPR039344">
    <property type="entry name" value="MBLAC1"/>
</dbReference>
<feature type="domain" description="Metallo-beta-lactamase" evidence="8">
    <location>
        <begin position="49"/>
        <end position="204"/>
    </location>
</feature>
<dbReference type="Ensembl" id="ENSNMLT00000041949.1">
    <property type="protein sequence ID" value="ENSNMLP00000037665.1"/>
    <property type="gene ID" value="ENSNMLG00000023311.1"/>
</dbReference>
<evidence type="ECO:0000313" key="9">
    <source>
        <dbReference type="Ensembl" id="ENSNMLP00000037665.1"/>
    </source>
</evidence>
<comment type="catalytic activity">
    <reaction evidence="6">
        <text>a ribonucleotidyl-ribonucleotide-RNA + H2O = a 3'-end ribonucleotide-RNA + a 5'-end 5'-phospho-ribonucleoside-RNA + H(+)</text>
        <dbReference type="Rhea" id="RHEA:68096"/>
        <dbReference type="Rhea" id="RHEA-COMP:15179"/>
        <dbReference type="Rhea" id="RHEA-COMP:17355"/>
        <dbReference type="Rhea" id="RHEA-COMP:17428"/>
        <dbReference type="ChEBI" id="CHEBI:15377"/>
        <dbReference type="ChEBI" id="CHEBI:15378"/>
        <dbReference type="ChEBI" id="CHEBI:74896"/>
        <dbReference type="ChEBI" id="CHEBI:138282"/>
        <dbReference type="ChEBI" id="CHEBI:173118"/>
    </reaction>
    <physiologicalReaction direction="left-to-right" evidence="6">
        <dbReference type="Rhea" id="RHEA:68097"/>
    </physiologicalReaction>
</comment>
<reference evidence="9" key="1">
    <citation type="submission" date="2025-08" db="UniProtKB">
        <authorList>
            <consortium name="Ensembl"/>
        </authorList>
    </citation>
    <scope>IDENTIFICATION</scope>
</reference>
<evidence type="ECO:0000256" key="7">
    <source>
        <dbReference type="ARBA" id="ARBA00045869"/>
    </source>
</evidence>
<evidence type="ECO:0000256" key="2">
    <source>
        <dbReference type="ARBA" id="ARBA00006759"/>
    </source>
</evidence>
<dbReference type="Gene3D" id="3.60.15.10">
    <property type="entry name" value="Ribonuclease Z/Hydroxyacylglutathione hydrolase-like"/>
    <property type="match status" value="1"/>
</dbReference>
<sequence>METEPEPSGPSAVSLAECGGLLFPGQPYSACVLKVGYCCPQPDGTAKADGTITLLTGPQNILVDTGGPWDRDFLLRSLQERGLSAADIHVVVGTHGHSDHIGNLGLFPTRCWRWALTCAGGHVRGQPVSAGGSVLIVPTPGHSGQDVSVQVTGLAGGTTLLVAGDLFESCKDEATWRELSLNPAQQQLNRQRALQAADVIIPGHGLPFRVCRETIETNGAGPIFPVSLPKNKL</sequence>
<evidence type="ECO:0000256" key="6">
    <source>
        <dbReference type="ARBA" id="ARBA00044690"/>
    </source>
</evidence>